<gene>
    <name evidence="8" type="primary">acp4_0</name>
    <name evidence="8" type="ORF">Bhyg_14201</name>
</gene>
<protein>
    <recommendedName>
        <fullName evidence="3">acid phosphatase</fullName>
        <ecNumber evidence="3">3.1.3.2</ecNumber>
    </recommendedName>
</protein>
<dbReference type="AlphaFoldDB" id="A0A9Q0MPA3"/>
<comment type="similarity">
    <text evidence="2">Belongs to the histidine acid phosphatase family.</text>
</comment>
<dbReference type="Gene3D" id="3.40.50.1240">
    <property type="entry name" value="Phosphoglycerate mutase-like"/>
    <property type="match status" value="1"/>
</dbReference>
<dbReference type="EC" id="3.1.3.2" evidence="3"/>
<dbReference type="PANTHER" id="PTHR11567:SF211">
    <property type="entry name" value="PROSTATIC ACID PHOSPHATASE"/>
    <property type="match status" value="1"/>
</dbReference>
<evidence type="ECO:0000256" key="5">
    <source>
        <dbReference type="ARBA" id="ARBA00022801"/>
    </source>
</evidence>
<keyword evidence="9" id="KW-1185">Reference proteome</keyword>
<dbReference type="EMBL" id="WJQU01000004">
    <property type="protein sequence ID" value="KAJ6635615.1"/>
    <property type="molecule type" value="Genomic_DNA"/>
</dbReference>
<dbReference type="OrthoDB" id="10257284at2759"/>
<comment type="catalytic activity">
    <reaction evidence="1">
        <text>a phosphate monoester + H2O = an alcohol + phosphate</text>
        <dbReference type="Rhea" id="RHEA:15017"/>
        <dbReference type="ChEBI" id="CHEBI:15377"/>
        <dbReference type="ChEBI" id="CHEBI:30879"/>
        <dbReference type="ChEBI" id="CHEBI:43474"/>
        <dbReference type="ChEBI" id="CHEBI:67140"/>
        <dbReference type="EC" id="3.1.3.2"/>
    </reaction>
</comment>
<dbReference type="Proteomes" id="UP001151699">
    <property type="component" value="Chromosome C"/>
</dbReference>
<organism evidence="8 9">
    <name type="scientific">Pseudolycoriella hygida</name>
    <dbReference type="NCBI Taxonomy" id="35572"/>
    <lineage>
        <taxon>Eukaryota</taxon>
        <taxon>Metazoa</taxon>
        <taxon>Ecdysozoa</taxon>
        <taxon>Arthropoda</taxon>
        <taxon>Hexapoda</taxon>
        <taxon>Insecta</taxon>
        <taxon>Pterygota</taxon>
        <taxon>Neoptera</taxon>
        <taxon>Endopterygota</taxon>
        <taxon>Diptera</taxon>
        <taxon>Nematocera</taxon>
        <taxon>Sciaroidea</taxon>
        <taxon>Sciaridae</taxon>
        <taxon>Pseudolycoriella</taxon>
    </lineage>
</organism>
<evidence type="ECO:0000256" key="6">
    <source>
        <dbReference type="ARBA" id="ARBA00023157"/>
    </source>
</evidence>
<keyword evidence="4" id="KW-0732">Signal</keyword>
<dbReference type="SUPFAM" id="SSF53254">
    <property type="entry name" value="Phosphoglycerate mutase-like"/>
    <property type="match status" value="1"/>
</dbReference>
<keyword evidence="5" id="KW-0378">Hydrolase</keyword>
<name>A0A9Q0MPA3_9DIPT</name>
<comment type="caution">
    <text evidence="8">The sequence shown here is derived from an EMBL/GenBank/DDBJ whole genome shotgun (WGS) entry which is preliminary data.</text>
</comment>
<evidence type="ECO:0000256" key="7">
    <source>
        <dbReference type="ARBA" id="ARBA00023180"/>
    </source>
</evidence>
<evidence type="ECO:0000256" key="2">
    <source>
        <dbReference type="ARBA" id="ARBA00005375"/>
    </source>
</evidence>
<accession>A0A9Q0MPA3</accession>
<evidence type="ECO:0000313" key="9">
    <source>
        <dbReference type="Proteomes" id="UP001151699"/>
    </source>
</evidence>
<evidence type="ECO:0000256" key="3">
    <source>
        <dbReference type="ARBA" id="ARBA00012646"/>
    </source>
</evidence>
<dbReference type="CDD" id="cd07061">
    <property type="entry name" value="HP_HAP_like"/>
    <property type="match status" value="1"/>
</dbReference>
<dbReference type="InterPro" id="IPR050645">
    <property type="entry name" value="Histidine_acid_phosphatase"/>
</dbReference>
<sequence length="340" mass="39443">MQESDPLIFASVIFRHGERNILDAYPNDPYNDESYWPEGFGQLTHEGKNQLFKLGQYFRRRYDKLLGKKYSPNKIYIQSTDIDRTIMSAQACLAGLFPPDDDDKLNGEILWQPIPVHTKPLYSANGTLCEKHDAAYEKFLTESPELQKIYREHADFFTHLTEKSGEDIETVSDVYYLHNTLSIEKSRHLALPDWAEKVMEPNGIAEHLAKLNFTLASANPQLARLKSGILIKEIMDRFTKKLFSALEPNRSLWLYSAHDDTISNILNSLGLFELHFPPTACSLHFELYKPNENQHYMQIFYRMSNEEYPKAMEIPGCGNKITLERFFDLYKETLPNDLET</sequence>
<dbReference type="GO" id="GO:0003993">
    <property type="term" value="F:acid phosphatase activity"/>
    <property type="evidence" value="ECO:0007669"/>
    <property type="project" value="UniProtKB-EC"/>
</dbReference>
<dbReference type="Pfam" id="PF00328">
    <property type="entry name" value="His_Phos_2"/>
    <property type="match status" value="1"/>
</dbReference>
<keyword evidence="6" id="KW-1015">Disulfide bond</keyword>
<reference evidence="8" key="1">
    <citation type="submission" date="2022-07" db="EMBL/GenBank/DDBJ databases">
        <authorList>
            <person name="Trinca V."/>
            <person name="Uliana J.V.C."/>
            <person name="Torres T.T."/>
            <person name="Ward R.J."/>
            <person name="Monesi N."/>
        </authorList>
    </citation>
    <scope>NUCLEOTIDE SEQUENCE</scope>
    <source>
        <strain evidence="8">HSMRA1968</strain>
        <tissue evidence="8">Whole embryos</tissue>
    </source>
</reference>
<dbReference type="InterPro" id="IPR000560">
    <property type="entry name" value="His_Pase_clade-2"/>
</dbReference>
<keyword evidence="7" id="KW-0325">Glycoprotein</keyword>
<dbReference type="InterPro" id="IPR029033">
    <property type="entry name" value="His_PPase_superfam"/>
</dbReference>
<proteinExistence type="inferred from homology"/>
<evidence type="ECO:0000256" key="1">
    <source>
        <dbReference type="ARBA" id="ARBA00000032"/>
    </source>
</evidence>
<evidence type="ECO:0000256" key="4">
    <source>
        <dbReference type="ARBA" id="ARBA00022729"/>
    </source>
</evidence>
<dbReference type="PANTHER" id="PTHR11567">
    <property type="entry name" value="ACID PHOSPHATASE-RELATED"/>
    <property type="match status" value="1"/>
</dbReference>
<evidence type="ECO:0000313" key="8">
    <source>
        <dbReference type="EMBL" id="KAJ6635615.1"/>
    </source>
</evidence>